<dbReference type="NCBIfam" id="NF007853">
    <property type="entry name" value="PRK10562.1"/>
    <property type="match status" value="1"/>
</dbReference>
<accession>A0A086AAR0</accession>
<dbReference type="EMBL" id="MUGY01000022">
    <property type="protein sequence ID" value="OXA92448.1"/>
    <property type="molecule type" value="Genomic_DNA"/>
</dbReference>
<evidence type="ECO:0000313" key="5">
    <source>
        <dbReference type="EMBL" id="OXA92448.1"/>
    </source>
</evidence>
<proteinExistence type="predicted"/>
<evidence type="ECO:0000256" key="2">
    <source>
        <dbReference type="ARBA" id="ARBA00023315"/>
    </source>
</evidence>
<evidence type="ECO:0000313" key="7">
    <source>
        <dbReference type="Proteomes" id="UP000198424"/>
    </source>
</evidence>
<evidence type="ECO:0000313" key="4">
    <source>
        <dbReference type="EMBL" id="KFF13774.1"/>
    </source>
</evidence>
<dbReference type="PANTHER" id="PTHR43800">
    <property type="entry name" value="PEPTIDYL-LYSINE N-ACETYLTRANSFERASE YJAB"/>
    <property type="match status" value="1"/>
</dbReference>
<feature type="domain" description="N-acetyltransferase" evidence="3">
    <location>
        <begin position="1"/>
        <end position="143"/>
    </location>
</feature>
<dbReference type="STRING" id="991.IW20_16980"/>
<dbReference type="OrthoDB" id="9788916at2"/>
<dbReference type="EMBL" id="JPRM01000027">
    <property type="protein sequence ID" value="KFF13774.1"/>
    <property type="molecule type" value="Genomic_DNA"/>
</dbReference>
<protein>
    <submittedName>
        <fullName evidence="4">GNAT family acetyltransferase</fullName>
    </submittedName>
    <submittedName>
        <fullName evidence="5">N-acetyltransferase</fullName>
    </submittedName>
</protein>
<evidence type="ECO:0000313" key="6">
    <source>
        <dbReference type="Proteomes" id="UP000028712"/>
    </source>
</evidence>
<comment type="caution">
    <text evidence="4">The sequence shown here is derived from an EMBL/GenBank/DDBJ whole genome shotgun (WGS) entry which is preliminary data.</text>
</comment>
<dbReference type="InterPro" id="IPR000182">
    <property type="entry name" value="GNAT_dom"/>
</dbReference>
<dbReference type="RefSeq" id="WP_035624755.1">
    <property type="nucleotide sequence ID" value="NZ_JBEWQG010000019.1"/>
</dbReference>
<dbReference type="PROSITE" id="PS51186">
    <property type="entry name" value="GNAT"/>
    <property type="match status" value="1"/>
</dbReference>
<evidence type="ECO:0000256" key="1">
    <source>
        <dbReference type="ARBA" id="ARBA00022679"/>
    </source>
</evidence>
<dbReference type="GO" id="GO:0016747">
    <property type="term" value="F:acyltransferase activity, transferring groups other than amino-acyl groups"/>
    <property type="evidence" value="ECO:0007669"/>
    <property type="project" value="InterPro"/>
</dbReference>
<sequence>MIREFKEEDMPRIIDIWLTASIIAHDFIEQSYWEEKTEDMQSIYLPSSKTFVYTYEDSNNVLGFISLIDNYIAAIFVAPTCQGKGIGKQLISFVKEKHNKLELGVYSKNLNSISFYKQQGFLILGEKIEEHTGETELIMTYTK</sequence>
<evidence type="ECO:0000259" key="3">
    <source>
        <dbReference type="PROSITE" id="PS51186"/>
    </source>
</evidence>
<name>A0A086AAR0_FLAHY</name>
<dbReference type="SUPFAM" id="SSF55729">
    <property type="entry name" value="Acyl-CoA N-acyltransferases (Nat)"/>
    <property type="match status" value="1"/>
</dbReference>
<dbReference type="Pfam" id="PF00583">
    <property type="entry name" value="Acetyltransf_1"/>
    <property type="match status" value="1"/>
</dbReference>
<keyword evidence="7" id="KW-1185">Reference proteome</keyword>
<gene>
    <name evidence="5" type="ORF">B0A62_15590</name>
    <name evidence="4" type="ORF">IW20_16980</name>
</gene>
<dbReference type="eggNOG" id="COG0456">
    <property type="taxonomic scope" value="Bacteria"/>
</dbReference>
<dbReference type="Proteomes" id="UP000198424">
    <property type="component" value="Unassembled WGS sequence"/>
</dbReference>
<dbReference type="PANTHER" id="PTHR43800:SF1">
    <property type="entry name" value="PEPTIDYL-LYSINE N-ACETYLTRANSFERASE YJAB"/>
    <property type="match status" value="1"/>
</dbReference>
<dbReference type="CDD" id="cd04301">
    <property type="entry name" value="NAT_SF"/>
    <property type="match status" value="1"/>
</dbReference>
<dbReference type="AlphaFoldDB" id="A0A086AAR0"/>
<reference evidence="5 7" key="2">
    <citation type="submission" date="2016-11" db="EMBL/GenBank/DDBJ databases">
        <title>Whole genomes of Flavobacteriaceae.</title>
        <authorList>
            <person name="Stine C."/>
            <person name="Li C."/>
            <person name="Tadesse D."/>
        </authorList>
    </citation>
    <scope>NUCLEOTIDE SEQUENCE [LARGE SCALE GENOMIC DNA]</scope>
    <source>
        <strain evidence="5 7">ATCC 29551</strain>
    </source>
</reference>
<dbReference type="Proteomes" id="UP000028712">
    <property type="component" value="Unassembled WGS sequence"/>
</dbReference>
<dbReference type="Gene3D" id="3.40.630.30">
    <property type="match status" value="1"/>
</dbReference>
<reference evidence="4 6" key="1">
    <citation type="submission" date="2014-07" db="EMBL/GenBank/DDBJ databases">
        <title>Genome of Flavobacterium hydatis DSM 2063.</title>
        <authorList>
            <person name="Pipes S.E."/>
            <person name="Stropko S.J."/>
            <person name="Newman J.D."/>
        </authorList>
    </citation>
    <scope>NUCLEOTIDE SEQUENCE [LARGE SCALE GENOMIC DNA]</scope>
    <source>
        <strain evidence="4 6">DSM 2063</strain>
    </source>
</reference>
<keyword evidence="2" id="KW-0012">Acyltransferase</keyword>
<organism evidence="4 6">
    <name type="scientific">Flavobacterium hydatis</name>
    <name type="common">Cytophaga aquatilis</name>
    <dbReference type="NCBI Taxonomy" id="991"/>
    <lineage>
        <taxon>Bacteria</taxon>
        <taxon>Pseudomonadati</taxon>
        <taxon>Bacteroidota</taxon>
        <taxon>Flavobacteriia</taxon>
        <taxon>Flavobacteriales</taxon>
        <taxon>Flavobacteriaceae</taxon>
        <taxon>Flavobacterium</taxon>
    </lineage>
</organism>
<dbReference type="InterPro" id="IPR016181">
    <property type="entry name" value="Acyl_CoA_acyltransferase"/>
</dbReference>
<keyword evidence="1 4" id="KW-0808">Transferase</keyword>